<dbReference type="SMART" id="SM00345">
    <property type="entry name" value="HTH_GNTR"/>
    <property type="match status" value="1"/>
</dbReference>
<dbReference type="InterPro" id="IPR050679">
    <property type="entry name" value="Bact_HTH_transcr_reg"/>
</dbReference>
<dbReference type="SMART" id="SM00866">
    <property type="entry name" value="UTRA"/>
    <property type="match status" value="1"/>
</dbReference>
<dbReference type="InterPro" id="IPR000524">
    <property type="entry name" value="Tscrpt_reg_HTH_GntR"/>
</dbReference>
<dbReference type="InterPro" id="IPR036388">
    <property type="entry name" value="WH-like_DNA-bd_sf"/>
</dbReference>
<dbReference type="Proteomes" id="UP001500984">
    <property type="component" value="Unassembled WGS sequence"/>
</dbReference>
<reference evidence="5 6" key="1">
    <citation type="journal article" date="2019" name="Int. J. Syst. Evol. Microbiol.">
        <title>The Global Catalogue of Microorganisms (GCM) 10K type strain sequencing project: providing services to taxonomists for standard genome sequencing and annotation.</title>
        <authorList>
            <consortium name="The Broad Institute Genomics Platform"/>
            <consortium name="The Broad Institute Genome Sequencing Center for Infectious Disease"/>
            <person name="Wu L."/>
            <person name="Ma J."/>
        </authorList>
    </citation>
    <scope>NUCLEOTIDE SEQUENCE [LARGE SCALE GENOMIC DNA]</scope>
    <source>
        <strain evidence="5 6">JCM 15900</strain>
    </source>
</reference>
<dbReference type="SUPFAM" id="SSF46785">
    <property type="entry name" value="Winged helix' DNA-binding domain"/>
    <property type="match status" value="1"/>
</dbReference>
<keyword evidence="2" id="KW-0238">DNA-binding</keyword>
<dbReference type="Gene3D" id="3.40.1410.10">
    <property type="entry name" value="Chorismate lyase-like"/>
    <property type="match status" value="1"/>
</dbReference>
<keyword evidence="6" id="KW-1185">Reference proteome</keyword>
<dbReference type="EMBL" id="BAAAPZ010000007">
    <property type="protein sequence ID" value="GAA2098093.1"/>
    <property type="molecule type" value="Genomic_DNA"/>
</dbReference>
<dbReference type="Gene3D" id="1.10.10.10">
    <property type="entry name" value="Winged helix-like DNA-binding domain superfamily/Winged helix DNA-binding domain"/>
    <property type="match status" value="1"/>
</dbReference>
<organism evidence="5 6">
    <name type="scientific">Brevibacterium salitolerans</name>
    <dbReference type="NCBI Taxonomy" id="1403566"/>
    <lineage>
        <taxon>Bacteria</taxon>
        <taxon>Bacillati</taxon>
        <taxon>Actinomycetota</taxon>
        <taxon>Actinomycetes</taxon>
        <taxon>Micrococcales</taxon>
        <taxon>Brevibacteriaceae</taxon>
        <taxon>Brevibacterium</taxon>
    </lineage>
</organism>
<dbReference type="InterPro" id="IPR036390">
    <property type="entry name" value="WH_DNA-bd_sf"/>
</dbReference>
<evidence type="ECO:0000313" key="5">
    <source>
        <dbReference type="EMBL" id="GAA2098093.1"/>
    </source>
</evidence>
<dbReference type="Pfam" id="PF00392">
    <property type="entry name" value="GntR"/>
    <property type="match status" value="1"/>
</dbReference>
<dbReference type="InterPro" id="IPR011663">
    <property type="entry name" value="UTRA"/>
</dbReference>
<evidence type="ECO:0000259" key="4">
    <source>
        <dbReference type="PROSITE" id="PS50949"/>
    </source>
</evidence>
<name>A0ABN2WTS5_9MICO</name>
<sequence length="270" mass="29710">MAMESRQDAQGRRAVGAVGTARYERIAEQIRESIRSGELAVGESLGSEAALAAEFEVAPGTVREALRLLVAEGTLSGRRGARKSVLRKPRPAATQEEFRSFAQWALVRGRRPGGQVVEQSWQIAGEEAARTLKVDPRSRVLWVLRVRTLDGERVMVERTRYPERIGEIVEGLPPDLESVSRFLADEYGIVFAGADHLFSATVCGHQDATLLGVSRGRPLLRHMRVGRDASGRPLEVSEDRYLANVISVAMSNGRNVNPISWLDAGEANWL</sequence>
<evidence type="ECO:0000256" key="3">
    <source>
        <dbReference type="ARBA" id="ARBA00023163"/>
    </source>
</evidence>
<dbReference type="InterPro" id="IPR028978">
    <property type="entry name" value="Chorismate_lyase_/UTRA_dom_sf"/>
</dbReference>
<comment type="caution">
    <text evidence="5">The sequence shown here is derived from an EMBL/GenBank/DDBJ whole genome shotgun (WGS) entry which is preliminary data.</text>
</comment>
<evidence type="ECO:0000256" key="1">
    <source>
        <dbReference type="ARBA" id="ARBA00023015"/>
    </source>
</evidence>
<accession>A0ABN2WTS5</accession>
<keyword evidence="3" id="KW-0804">Transcription</keyword>
<dbReference type="PANTHER" id="PTHR44846">
    <property type="entry name" value="MANNOSYL-D-GLYCERATE TRANSPORT/METABOLISM SYSTEM REPRESSOR MNGR-RELATED"/>
    <property type="match status" value="1"/>
</dbReference>
<keyword evidence="1" id="KW-0805">Transcription regulation</keyword>
<gene>
    <name evidence="5" type="ORF">GCM10009823_19210</name>
</gene>
<evidence type="ECO:0000313" key="6">
    <source>
        <dbReference type="Proteomes" id="UP001500984"/>
    </source>
</evidence>
<protein>
    <recommendedName>
        <fullName evidence="4">HTH gntR-type domain-containing protein</fullName>
    </recommendedName>
</protein>
<dbReference type="RefSeq" id="WP_291798105.1">
    <property type="nucleotide sequence ID" value="NZ_BAAAPZ010000007.1"/>
</dbReference>
<dbReference type="CDD" id="cd07377">
    <property type="entry name" value="WHTH_GntR"/>
    <property type="match status" value="1"/>
</dbReference>
<dbReference type="Pfam" id="PF07702">
    <property type="entry name" value="UTRA"/>
    <property type="match status" value="1"/>
</dbReference>
<dbReference type="SUPFAM" id="SSF64288">
    <property type="entry name" value="Chorismate lyase-like"/>
    <property type="match status" value="1"/>
</dbReference>
<dbReference type="PROSITE" id="PS50949">
    <property type="entry name" value="HTH_GNTR"/>
    <property type="match status" value="1"/>
</dbReference>
<feature type="domain" description="HTH gntR-type" evidence="4">
    <location>
        <begin position="20"/>
        <end position="89"/>
    </location>
</feature>
<evidence type="ECO:0000256" key="2">
    <source>
        <dbReference type="ARBA" id="ARBA00023125"/>
    </source>
</evidence>
<proteinExistence type="predicted"/>
<dbReference type="PANTHER" id="PTHR44846:SF1">
    <property type="entry name" value="MANNOSYL-D-GLYCERATE TRANSPORT_METABOLISM SYSTEM REPRESSOR MNGR-RELATED"/>
    <property type="match status" value="1"/>
</dbReference>